<reference evidence="2 3" key="1">
    <citation type="submission" date="2024-02" db="EMBL/GenBank/DDBJ databases">
        <authorList>
            <person name="Chen Y."/>
            <person name="Shah S."/>
            <person name="Dougan E. K."/>
            <person name="Thang M."/>
            <person name="Chan C."/>
        </authorList>
    </citation>
    <scope>NUCLEOTIDE SEQUENCE [LARGE SCALE GENOMIC DNA]</scope>
</reference>
<organism evidence="2 3">
    <name type="scientific">Durusdinium trenchii</name>
    <dbReference type="NCBI Taxonomy" id="1381693"/>
    <lineage>
        <taxon>Eukaryota</taxon>
        <taxon>Sar</taxon>
        <taxon>Alveolata</taxon>
        <taxon>Dinophyceae</taxon>
        <taxon>Suessiales</taxon>
        <taxon>Symbiodiniaceae</taxon>
        <taxon>Durusdinium</taxon>
    </lineage>
</organism>
<evidence type="ECO:0000313" key="2">
    <source>
        <dbReference type="EMBL" id="CAK9049882.1"/>
    </source>
</evidence>
<evidence type="ECO:0000313" key="3">
    <source>
        <dbReference type="Proteomes" id="UP001642464"/>
    </source>
</evidence>
<keyword evidence="1" id="KW-0732">Signal</keyword>
<accession>A0ABP0MGG6</accession>
<comment type="caution">
    <text evidence="2">The sequence shown here is derived from an EMBL/GenBank/DDBJ whole genome shotgun (WGS) entry which is preliminary data.</text>
</comment>
<sequence>MPYQVIGLALVSLTSFASSASVKNCGGPHDHFSNVSITLSPDPISRATPFTLTIAGSLDEDHIGGTLDVDLEVHALRVVDKAVKSQSSYTVSPGFAKGPMRLEIGPVTLPQDPGEVSASTSGEVTMITGSLDEDLPSIVANVDLTVRALFVKVPLKLQVPVSFSPAISKGDWKLTVKELTQTTQALNPVKVEGQVVIDDREHQQVTCLSVDNLDRAMVV</sequence>
<name>A0ABP0MGG6_9DINO</name>
<protein>
    <submittedName>
        <fullName evidence="2">Uncharacterized protein</fullName>
    </submittedName>
</protein>
<feature type="signal peptide" evidence="1">
    <location>
        <begin position="1"/>
        <end position="19"/>
    </location>
</feature>
<proteinExistence type="predicted"/>
<gene>
    <name evidence="2" type="ORF">SCF082_LOCUS27584</name>
</gene>
<keyword evidence="3" id="KW-1185">Reference proteome</keyword>
<feature type="chain" id="PRO_5046533976" evidence="1">
    <location>
        <begin position="20"/>
        <end position="219"/>
    </location>
</feature>
<evidence type="ECO:0000256" key="1">
    <source>
        <dbReference type="SAM" id="SignalP"/>
    </source>
</evidence>
<dbReference type="EMBL" id="CAXAMM010021424">
    <property type="protein sequence ID" value="CAK9049882.1"/>
    <property type="molecule type" value="Genomic_DNA"/>
</dbReference>
<dbReference type="Proteomes" id="UP001642464">
    <property type="component" value="Unassembled WGS sequence"/>
</dbReference>